<dbReference type="InterPro" id="IPR002575">
    <property type="entry name" value="Aminoglycoside_PTrfase"/>
</dbReference>
<name>A0A1A8YZU7_9ACTN</name>
<dbReference type="PATRIC" id="fig|261654.4.peg.134"/>
<proteinExistence type="predicted"/>
<gene>
    <name evidence="2" type="ORF">GA0070611_0137</name>
</gene>
<organism evidence="2 3">
    <name type="scientific">Micromonospora auratinigra</name>
    <dbReference type="NCBI Taxonomy" id="261654"/>
    <lineage>
        <taxon>Bacteria</taxon>
        <taxon>Bacillati</taxon>
        <taxon>Actinomycetota</taxon>
        <taxon>Actinomycetes</taxon>
        <taxon>Micromonosporales</taxon>
        <taxon>Micromonosporaceae</taxon>
        <taxon>Micromonospora</taxon>
    </lineage>
</organism>
<dbReference type="Gene3D" id="3.30.200.20">
    <property type="entry name" value="Phosphorylase Kinase, domain 1"/>
    <property type="match status" value="1"/>
</dbReference>
<dbReference type="RefSeq" id="WP_091655827.1">
    <property type="nucleotide sequence ID" value="NZ_LT594323.1"/>
</dbReference>
<evidence type="ECO:0000259" key="1">
    <source>
        <dbReference type="Pfam" id="PF01636"/>
    </source>
</evidence>
<keyword evidence="2" id="KW-0418">Kinase</keyword>
<dbReference type="EMBL" id="LT594323">
    <property type="protein sequence ID" value="SBT37244.1"/>
    <property type="molecule type" value="Genomic_DNA"/>
</dbReference>
<dbReference type="STRING" id="261654.GA0070611_0137"/>
<protein>
    <submittedName>
        <fullName evidence="2">Homoserine kinase type II</fullName>
    </submittedName>
</protein>
<evidence type="ECO:0000313" key="2">
    <source>
        <dbReference type="EMBL" id="SBT37244.1"/>
    </source>
</evidence>
<dbReference type="Pfam" id="PF01636">
    <property type="entry name" value="APH"/>
    <property type="match status" value="1"/>
</dbReference>
<dbReference type="OrthoDB" id="3677467at2"/>
<dbReference type="Gene3D" id="3.90.1200.10">
    <property type="match status" value="1"/>
</dbReference>
<feature type="domain" description="Aminoglycoside phosphotransferase" evidence="1">
    <location>
        <begin position="22"/>
        <end position="236"/>
    </location>
</feature>
<dbReference type="Proteomes" id="UP000199385">
    <property type="component" value="Chromosome I"/>
</dbReference>
<keyword evidence="3" id="KW-1185">Reference proteome</keyword>
<dbReference type="SUPFAM" id="SSF56112">
    <property type="entry name" value="Protein kinase-like (PK-like)"/>
    <property type="match status" value="1"/>
</dbReference>
<sequence>MIDDGQLRACLATQWGLADATVQVHNGGMNSATWFVSEGGERWVAKAVAPGSRRSFIGGLEVAAHVQAAGVPAGTPVVTRHGSLVADVEGVPLGLLTWVAGSELLGARPDEQRLIGVTLARVHSALRSVTVAEADRFHWVDAQAAHLAVRSWVRPAVAAALAGYEALGVGSMSWGLLHTDPAPEAFRLDRETGACGLIDWSVAMSGPLLYDLASAVMYVGGLDNADHLVEAYLEGRTMTSAEVEHGLPALLRFRWAVQADYFARRLVADDLTGITSAADNDVGLENARRWLGRSAAGDQSSRS</sequence>
<reference evidence="3" key="1">
    <citation type="submission" date="2016-06" db="EMBL/GenBank/DDBJ databases">
        <authorList>
            <person name="Varghese N."/>
            <person name="Submissions Spin"/>
        </authorList>
    </citation>
    <scope>NUCLEOTIDE SEQUENCE [LARGE SCALE GENOMIC DNA]</scope>
    <source>
        <strain evidence="3">DSM 44815</strain>
    </source>
</reference>
<evidence type="ECO:0000313" key="3">
    <source>
        <dbReference type="Proteomes" id="UP000199385"/>
    </source>
</evidence>
<dbReference type="GO" id="GO:0016301">
    <property type="term" value="F:kinase activity"/>
    <property type="evidence" value="ECO:0007669"/>
    <property type="project" value="UniProtKB-KW"/>
</dbReference>
<dbReference type="InterPro" id="IPR011009">
    <property type="entry name" value="Kinase-like_dom_sf"/>
</dbReference>
<accession>A0A1A8YZU7</accession>
<dbReference type="AlphaFoldDB" id="A0A1A8YZU7"/>
<keyword evidence="2" id="KW-0808">Transferase</keyword>